<dbReference type="Gene3D" id="3.30.420.10">
    <property type="entry name" value="Ribonuclease H-like superfamily/Ribonuclease H"/>
    <property type="match status" value="1"/>
</dbReference>
<name>A0A0B7MUC6_9FUNG</name>
<dbReference type="SUPFAM" id="SSF53098">
    <property type="entry name" value="Ribonuclease H-like"/>
    <property type="match status" value="1"/>
</dbReference>
<dbReference type="OrthoDB" id="2202254at2759"/>
<dbReference type="AlphaFoldDB" id="A0A0B7MUC6"/>
<dbReference type="PANTHER" id="PTHR37984">
    <property type="entry name" value="PROTEIN CBG26694"/>
    <property type="match status" value="1"/>
</dbReference>
<dbReference type="InterPro" id="IPR036397">
    <property type="entry name" value="RNaseH_sf"/>
</dbReference>
<accession>A0A0B7MUC6</accession>
<dbReference type="InterPro" id="IPR012337">
    <property type="entry name" value="RNaseH-like_sf"/>
</dbReference>
<dbReference type="PANTHER" id="PTHR37984:SF5">
    <property type="entry name" value="PROTEIN NYNRIN-LIKE"/>
    <property type="match status" value="1"/>
</dbReference>
<evidence type="ECO:0000313" key="2">
    <source>
        <dbReference type="EMBL" id="CEP08747.1"/>
    </source>
</evidence>
<dbReference type="Pfam" id="PF17921">
    <property type="entry name" value="Integrase_H2C2"/>
    <property type="match status" value="1"/>
</dbReference>
<dbReference type="Gene3D" id="1.10.340.70">
    <property type="match status" value="1"/>
</dbReference>
<dbReference type="FunFam" id="3.30.420.10:FF:000032">
    <property type="entry name" value="Retrovirus-related Pol polyprotein from transposon 297-like Protein"/>
    <property type="match status" value="1"/>
</dbReference>
<dbReference type="GO" id="GO:0015074">
    <property type="term" value="P:DNA integration"/>
    <property type="evidence" value="ECO:0007669"/>
    <property type="project" value="InterPro"/>
</dbReference>
<dbReference type="InterPro" id="IPR050951">
    <property type="entry name" value="Retrovirus_Pol_polyprotein"/>
</dbReference>
<dbReference type="InterPro" id="IPR041588">
    <property type="entry name" value="Integrase_H2C2"/>
</dbReference>
<gene>
    <name evidence="2" type="primary">PARPA_02115.1 scaffold 3026</name>
</gene>
<dbReference type="Pfam" id="PF00665">
    <property type="entry name" value="rve"/>
    <property type="match status" value="1"/>
</dbReference>
<dbReference type="EMBL" id="LN720187">
    <property type="protein sequence ID" value="CEP08747.1"/>
    <property type="molecule type" value="Genomic_DNA"/>
</dbReference>
<dbReference type="GO" id="GO:0003676">
    <property type="term" value="F:nucleic acid binding"/>
    <property type="evidence" value="ECO:0007669"/>
    <property type="project" value="InterPro"/>
</dbReference>
<feature type="non-terminal residue" evidence="2">
    <location>
        <position position="412"/>
    </location>
</feature>
<dbReference type="FunFam" id="1.10.340.70:FF:000001">
    <property type="entry name" value="Retrovirus-related Pol polyprotein from transposon gypsy-like Protein"/>
    <property type="match status" value="1"/>
</dbReference>
<dbReference type="STRING" id="35722.A0A0B7MUC6"/>
<keyword evidence="3" id="KW-1185">Reference proteome</keyword>
<dbReference type="GO" id="GO:0005634">
    <property type="term" value="C:nucleus"/>
    <property type="evidence" value="ECO:0007669"/>
    <property type="project" value="UniProtKB-ARBA"/>
</dbReference>
<evidence type="ECO:0000313" key="3">
    <source>
        <dbReference type="Proteomes" id="UP000054107"/>
    </source>
</evidence>
<feature type="domain" description="Integrase catalytic" evidence="1">
    <location>
        <begin position="185"/>
        <end position="347"/>
    </location>
</feature>
<protein>
    <recommendedName>
        <fullName evidence="1">Integrase catalytic domain-containing protein</fullName>
    </recommendedName>
</protein>
<dbReference type="Proteomes" id="UP000054107">
    <property type="component" value="Unassembled WGS sequence"/>
</dbReference>
<organism evidence="2 3">
    <name type="scientific">Parasitella parasitica</name>
    <dbReference type="NCBI Taxonomy" id="35722"/>
    <lineage>
        <taxon>Eukaryota</taxon>
        <taxon>Fungi</taxon>
        <taxon>Fungi incertae sedis</taxon>
        <taxon>Mucoromycota</taxon>
        <taxon>Mucoromycotina</taxon>
        <taxon>Mucoromycetes</taxon>
        <taxon>Mucorales</taxon>
        <taxon>Mucorineae</taxon>
        <taxon>Mucoraceae</taxon>
        <taxon>Parasitella</taxon>
    </lineage>
</organism>
<reference evidence="2 3" key="1">
    <citation type="submission" date="2014-09" db="EMBL/GenBank/DDBJ databases">
        <authorList>
            <person name="Ellenberger Sabrina"/>
        </authorList>
    </citation>
    <scope>NUCLEOTIDE SEQUENCE [LARGE SCALE GENOMIC DNA]</scope>
    <source>
        <strain evidence="2 3">CBS 412.66</strain>
    </source>
</reference>
<evidence type="ECO:0000259" key="1">
    <source>
        <dbReference type="PROSITE" id="PS50994"/>
    </source>
</evidence>
<dbReference type="InterPro" id="IPR001584">
    <property type="entry name" value="Integrase_cat-core"/>
</dbReference>
<sequence length="412" mass="47099">MPQCRLVLAVLPLLRSWRHIDPKGRIARWILDIWMYEFTILHRKGSDNQDADALSRLEIDNPITHIASQSILSMDDLIRAQTNDPDIATILSSGPVTYPYMLKDGILCYVKYNPPVIVVPAIWRQQFLHRIHVPVTSGHLGRDKTISRAKENGYWPTITRDVHQFVAKCLDCQKFKTKTHKFKMLKSIEVGAAGDRWAADIAYLPVTAKGNRYLLVCMEYLTKWVITAPLPAATADVIADVLVYEIVLKFGTPKEFLTDNGSNFISETINVVCLRLGISKIQTSVEAPSTDGLVERMNRTIKSSLSIYCQDNPAAWDVYLPFVTFALNTSRQATSEVSPFEAMFGRKPNLPALHDFPHVTFKTYSAQQWSSYLAHYIPLLHRDIKQTIQQNQQRQQKYFNMNRKQKEIFQKG</sequence>
<dbReference type="PROSITE" id="PS50994">
    <property type="entry name" value="INTEGRASE"/>
    <property type="match status" value="1"/>
</dbReference>
<proteinExistence type="predicted"/>